<dbReference type="RefSeq" id="WP_094807080.1">
    <property type="nucleotide sequence ID" value="NZ_NEVT01000006.1"/>
</dbReference>
<gene>
    <name evidence="2" type="ORF">CAL24_14885</name>
</gene>
<accession>A0A261VQN9</accession>
<feature type="domain" description="NodB homology" evidence="1">
    <location>
        <begin position="31"/>
        <end position="246"/>
    </location>
</feature>
<name>A0A261VQN9_9BORD</name>
<dbReference type="PROSITE" id="PS51677">
    <property type="entry name" value="NODB"/>
    <property type="match status" value="1"/>
</dbReference>
<dbReference type="GO" id="GO:0005975">
    <property type="term" value="P:carbohydrate metabolic process"/>
    <property type="evidence" value="ECO:0007669"/>
    <property type="project" value="InterPro"/>
</dbReference>
<dbReference type="Proteomes" id="UP000215633">
    <property type="component" value="Unassembled WGS sequence"/>
</dbReference>
<dbReference type="InterPro" id="IPR002509">
    <property type="entry name" value="NODB_dom"/>
</dbReference>
<proteinExistence type="predicted"/>
<dbReference type="GO" id="GO:0016810">
    <property type="term" value="F:hydrolase activity, acting on carbon-nitrogen (but not peptide) bonds"/>
    <property type="evidence" value="ECO:0007669"/>
    <property type="project" value="InterPro"/>
</dbReference>
<dbReference type="AlphaFoldDB" id="A0A261VQN9"/>
<evidence type="ECO:0000313" key="2">
    <source>
        <dbReference type="EMBL" id="OZI76416.1"/>
    </source>
</evidence>
<keyword evidence="3" id="KW-1185">Reference proteome</keyword>
<dbReference type="PANTHER" id="PTHR47561:SF1">
    <property type="entry name" value="POLYSACCHARIDE DEACETYLASE FAMILY PROTEIN (AFU_ORTHOLOGUE AFUA_6G05030)"/>
    <property type="match status" value="1"/>
</dbReference>
<dbReference type="EMBL" id="NEVT01000006">
    <property type="protein sequence ID" value="OZI76416.1"/>
    <property type="molecule type" value="Genomic_DNA"/>
</dbReference>
<organism evidence="2 3">
    <name type="scientific">Bordetella genomosp. 2</name>
    <dbReference type="NCBI Taxonomy" id="1983456"/>
    <lineage>
        <taxon>Bacteria</taxon>
        <taxon>Pseudomonadati</taxon>
        <taxon>Pseudomonadota</taxon>
        <taxon>Betaproteobacteria</taxon>
        <taxon>Burkholderiales</taxon>
        <taxon>Alcaligenaceae</taxon>
        <taxon>Bordetella</taxon>
    </lineage>
</organism>
<dbReference type="InterPro" id="IPR011330">
    <property type="entry name" value="Glyco_hydro/deAcase_b/a-brl"/>
</dbReference>
<dbReference type="Pfam" id="PF01522">
    <property type="entry name" value="Polysacc_deac_1"/>
    <property type="match status" value="1"/>
</dbReference>
<protein>
    <recommendedName>
        <fullName evidence="1">NodB homology domain-containing protein</fullName>
    </recommendedName>
</protein>
<dbReference type="PANTHER" id="PTHR47561">
    <property type="entry name" value="POLYSACCHARIDE DEACETYLASE FAMILY PROTEIN (AFU_ORTHOLOGUE AFUA_6G05030)"/>
    <property type="match status" value="1"/>
</dbReference>
<dbReference type="SUPFAM" id="SSF88713">
    <property type="entry name" value="Glycoside hydrolase/deacetylase"/>
    <property type="match status" value="1"/>
</dbReference>
<comment type="caution">
    <text evidence="2">The sequence shown here is derived from an EMBL/GenBank/DDBJ whole genome shotgun (WGS) entry which is preliminary data.</text>
</comment>
<reference evidence="3" key="1">
    <citation type="submission" date="2017-05" db="EMBL/GenBank/DDBJ databases">
        <title>Complete and WGS of Bordetella genogroups.</title>
        <authorList>
            <person name="Spilker T."/>
            <person name="Lipuma J."/>
        </authorList>
    </citation>
    <scope>NUCLEOTIDE SEQUENCE [LARGE SCALE GENOMIC DNA]</scope>
    <source>
        <strain evidence="3">AU8256</strain>
    </source>
</reference>
<evidence type="ECO:0000259" key="1">
    <source>
        <dbReference type="PROSITE" id="PS51677"/>
    </source>
</evidence>
<evidence type="ECO:0000313" key="3">
    <source>
        <dbReference type="Proteomes" id="UP000215633"/>
    </source>
</evidence>
<dbReference type="Gene3D" id="3.20.20.370">
    <property type="entry name" value="Glycoside hydrolase/deacetylase"/>
    <property type="match status" value="1"/>
</dbReference>
<sequence length="273" mass="29354">MSKTERLAACPVVVGVNVDVAAIDAQEAGNAGLFGRYSYGRYGAREGLWRLLDALAENGAPATFFVMPADIAQHPHLLQAMLDGGHEVAVRGYVRAQAGAPETLDQLARDREALARLTGAAPRGWRAANGLVTQAALPALAQAGYGYDSSAQDDDTPYVMAQDGAALVELPVFDYLSDAKFYSQRHTHARVAKAWAEEADAQYCAGGYVNLTLHTRGDVGSSRLPRARMVADFLRDLGRRPGVAFYRADRLAEAWRAAHAATEPFPTMPAPQL</sequence>